<dbReference type="PANTHER" id="PTHR25465">
    <property type="entry name" value="B-BOX DOMAIN CONTAINING"/>
    <property type="match status" value="1"/>
</dbReference>
<feature type="coiled-coil region" evidence="8">
    <location>
        <begin position="215"/>
        <end position="275"/>
    </location>
</feature>
<comment type="caution">
    <text evidence="13">The sequence shown here is derived from an EMBL/GenBank/DDBJ whole genome shotgun (WGS) entry which is preliminary data.</text>
</comment>
<dbReference type="SUPFAM" id="SSF57850">
    <property type="entry name" value="RING/U-box"/>
    <property type="match status" value="1"/>
</dbReference>
<protein>
    <submittedName>
        <fullName evidence="13">Uncharacterized protein</fullName>
    </submittedName>
</protein>
<dbReference type="InterPro" id="IPR013083">
    <property type="entry name" value="Znf_RING/FYVE/PHD"/>
</dbReference>
<reference evidence="13" key="1">
    <citation type="thesis" date="2020" institute="ProQuest LLC" country="789 East Eisenhower Parkway, Ann Arbor, MI, USA">
        <title>Comparative Genomics and Chromosome Evolution.</title>
        <authorList>
            <person name="Mudd A.B."/>
        </authorList>
    </citation>
    <scope>NUCLEOTIDE SEQUENCE</scope>
    <source>
        <strain evidence="13">1538</strain>
        <tissue evidence="13">Blood</tissue>
    </source>
</reference>
<keyword evidence="14" id="KW-1185">Reference proteome</keyword>
<dbReference type="SMART" id="SM00184">
    <property type="entry name" value="RING"/>
    <property type="match status" value="1"/>
</dbReference>
<dbReference type="GO" id="GO:0045087">
    <property type="term" value="P:innate immune response"/>
    <property type="evidence" value="ECO:0007669"/>
    <property type="project" value="UniProtKB-KW"/>
</dbReference>
<dbReference type="InterPro" id="IPR051051">
    <property type="entry name" value="E3_ubiq-ligase_TRIM/RNF"/>
</dbReference>
<dbReference type="GO" id="GO:0005737">
    <property type="term" value="C:cytoplasm"/>
    <property type="evidence" value="ECO:0007669"/>
    <property type="project" value="UniProtKB-ARBA"/>
</dbReference>
<dbReference type="InterPro" id="IPR000315">
    <property type="entry name" value="Znf_B-box"/>
</dbReference>
<dbReference type="PROSITE" id="PS00518">
    <property type="entry name" value="ZF_RING_1"/>
    <property type="match status" value="1"/>
</dbReference>
<feature type="domain" description="B30.2/SPRY" evidence="11">
    <location>
        <begin position="319"/>
        <end position="506"/>
    </location>
</feature>
<dbReference type="SUPFAM" id="SSF57845">
    <property type="entry name" value="B-box zinc-binding domain"/>
    <property type="match status" value="1"/>
</dbReference>
<dbReference type="InterPro" id="IPR003879">
    <property type="entry name" value="Butyrophylin_SPRY"/>
</dbReference>
<dbReference type="AlphaFoldDB" id="A0AAV3AZF1"/>
<evidence type="ECO:0000313" key="13">
    <source>
        <dbReference type="EMBL" id="DBA27638.1"/>
    </source>
</evidence>
<dbReference type="PROSITE" id="PS50089">
    <property type="entry name" value="ZF_RING_2"/>
    <property type="match status" value="1"/>
</dbReference>
<evidence type="ECO:0000256" key="1">
    <source>
        <dbReference type="ARBA" id="ARBA00022588"/>
    </source>
</evidence>
<dbReference type="Pfam" id="PF00622">
    <property type="entry name" value="SPRY"/>
    <property type="match status" value="1"/>
</dbReference>
<sequence length="506" mass="58219">MEAADLRQDLNCSICLEVYRDPVTLKCGHNFCLACIRPLLCEQSGFYSCPECRKKFKSGLEPNKNITLSRIAERFHNDHQKETTILCTYCDYPVSAERSCQQCETSMCADHLRKHNKTVEHVLLPPTTELGKRRCPVHGKVMEYYCMEDLVCVCSSCRLDGEHREHLAESLEEASQKKLKPLLEKLTCKQEKIAKKVQNLQECSTKAREIAANVTQRATDKLDNIKKQLEDLEKMVFGEVSRWEVQCFQSTSDVIQQLTTNKNKLSQKISHLESLRDLGDPLTVLQDQELDKDLGDVGEALPNDPEFPDLRKDLILNALCKLSDLVSISKMSIQKPADVLLDVHTAASNLWISDDLKSTFRSEMEHGYPETPERFQQSGVLSCSSFSTWRHYWEVDTSQSDSWRVGMCYPSVNRKNRISMIGQEDDSWCLRRFKDNYNLMHNCKYTDLPCRPYSHKFRIYLDYEAGQLSFYEVGDSIRHLHTFRAIFTKPLHAVLAVFQGSITISK</sequence>
<organism evidence="13 14">
    <name type="scientific">Pyxicephalus adspersus</name>
    <name type="common">African bullfrog</name>
    <dbReference type="NCBI Taxonomy" id="30357"/>
    <lineage>
        <taxon>Eukaryota</taxon>
        <taxon>Metazoa</taxon>
        <taxon>Chordata</taxon>
        <taxon>Craniata</taxon>
        <taxon>Vertebrata</taxon>
        <taxon>Euteleostomi</taxon>
        <taxon>Amphibia</taxon>
        <taxon>Batrachia</taxon>
        <taxon>Anura</taxon>
        <taxon>Neobatrachia</taxon>
        <taxon>Ranoidea</taxon>
        <taxon>Pyxicephalidae</taxon>
        <taxon>Pyxicephalinae</taxon>
        <taxon>Pyxicephalus</taxon>
    </lineage>
</organism>
<name>A0AAV3AZF1_PYXAD</name>
<keyword evidence="6 8" id="KW-0175">Coiled coil</keyword>
<dbReference type="InterPro" id="IPR001870">
    <property type="entry name" value="B30.2/SPRY"/>
</dbReference>
<evidence type="ECO:0000256" key="6">
    <source>
        <dbReference type="ARBA" id="ARBA00023054"/>
    </source>
</evidence>
<evidence type="ECO:0000256" key="2">
    <source>
        <dbReference type="ARBA" id="ARBA00022723"/>
    </source>
</evidence>
<dbReference type="CDD" id="cd19769">
    <property type="entry name" value="Bbox2_TRIM16-like"/>
    <property type="match status" value="1"/>
</dbReference>
<evidence type="ECO:0000256" key="4">
    <source>
        <dbReference type="ARBA" id="ARBA00022833"/>
    </source>
</evidence>
<evidence type="ECO:0000259" key="11">
    <source>
        <dbReference type="PROSITE" id="PS50188"/>
    </source>
</evidence>
<keyword evidence="1" id="KW-0399">Innate immunity</keyword>
<feature type="domain" description="RING-type" evidence="9">
    <location>
        <begin position="12"/>
        <end position="53"/>
    </location>
</feature>
<dbReference type="EMBL" id="DYDO01000003">
    <property type="protein sequence ID" value="DBA27638.1"/>
    <property type="molecule type" value="Genomic_DNA"/>
</dbReference>
<dbReference type="Gene3D" id="2.60.120.920">
    <property type="match status" value="1"/>
</dbReference>
<evidence type="ECO:0000256" key="8">
    <source>
        <dbReference type="SAM" id="Coils"/>
    </source>
</evidence>
<evidence type="ECO:0000256" key="7">
    <source>
        <dbReference type="PROSITE-ProRule" id="PRU00024"/>
    </source>
</evidence>
<evidence type="ECO:0000313" key="12">
    <source>
        <dbReference type="EMBL" id="DBA27637.1"/>
    </source>
</evidence>
<dbReference type="SMART" id="SM00336">
    <property type="entry name" value="BBOX"/>
    <property type="match status" value="1"/>
</dbReference>
<dbReference type="SUPFAM" id="SSF49899">
    <property type="entry name" value="Concanavalin A-like lectins/glucanases"/>
    <property type="match status" value="1"/>
</dbReference>
<dbReference type="InterPro" id="IPR043136">
    <property type="entry name" value="B30.2/SPRY_sf"/>
</dbReference>
<dbReference type="InterPro" id="IPR013320">
    <property type="entry name" value="ConA-like_dom_sf"/>
</dbReference>
<dbReference type="InterPro" id="IPR017907">
    <property type="entry name" value="Znf_RING_CS"/>
</dbReference>
<dbReference type="Gene3D" id="4.10.830.40">
    <property type="match status" value="1"/>
</dbReference>
<keyword evidence="2" id="KW-0479">Metal-binding</keyword>
<keyword evidence="4" id="KW-0862">Zinc</keyword>
<dbReference type="Gene3D" id="3.30.40.10">
    <property type="entry name" value="Zinc/RING finger domain, C3HC4 (zinc finger)"/>
    <property type="match status" value="1"/>
</dbReference>
<dbReference type="Pfam" id="PF15227">
    <property type="entry name" value="zf-C3HC4_4"/>
    <property type="match status" value="1"/>
</dbReference>
<dbReference type="SMART" id="SM00589">
    <property type="entry name" value="PRY"/>
    <property type="match status" value="1"/>
</dbReference>
<dbReference type="InterPro" id="IPR006574">
    <property type="entry name" value="PRY"/>
</dbReference>
<dbReference type="Pfam" id="PF13765">
    <property type="entry name" value="PRY"/>
    <property type="match status" value="1"/>
</dbReference>
<dbReference type="PANTHER" id="PTHR25465:SF41">
    <property type="entry name" value="E3 UBIQUITIN-PROTEIN LIGASE RNF135"/>
    <property type="match status" value="1"/>
</dbReference>
<dbReference type="GO" id="GO:0008270">
    <property type="term" value="F:zinc ion binding"/>
    <property type="evidence" value="ECO:0007669"/>
    <property type="project" value="UniProtKB-KW"/>
</dbReference>
<keyword evidence="3 7" id="KW-0863">Zinc-finger</keyword>
<proteinExistence type="predicted"/>
<feature type="domain" description="B box-type" evidence="10">
    <location>
        <begin position="130"/>
        <end position="171"/>
    </location>
</feature>
<dbReference type="PROSITE" id="PS50188">
    <property type="entry name" value="B302_SPRY"/>
    <property type="match status" value="1"/>
</dbReference>
<evidence type="ECO:0000259" key="9">
    <source>
        <dbReference type="PROSITE" id="PS50089"/>
    </source>
</evidence>
<dbReference type="CDD" id="cd12891">
    <property type="entry name" value="SPRY_PRY_C-I_2"/>
    <property type="match status" value="1"/>
</dbReference>
<dbReference type="Gene3D" id="3.30.160.60">
    <property type="entry name" value="Classic Zinc Finger"/>
    <property type="match status" value="1"/>
</dbReference>
<dbReference type="SMART" id="SM00449">
    <property type="entry name" value="SPRY"/>
    <property type="match status" value="1"/>
</dbReference>
<evidence type="ECO:0000259" key="10">
    <source>
        <dbReference type="PROSITE" id="PS50119"/>
    </source>
</evidence>
<evidence type="ECO:0000256" key="3">
    <source>
        <dbReference type="ARBA" id="ARBA00022771"/>
    </source>
</evidence>
<accession>A0AAV3AZF1</accession>
<dbReference type="EMBL" id="DYDO01000003">
    <property type="protein sequence ID" value="DBA27637.1"/>
    <property type="molecule type" value="Genomic_DNA"/>
</dbReference>
<dbReference type="Proteomes" id="UP001181693">
    <property type="component" value="Unassembled WGS sequence"/>
</dbReference>
<evidence type="ECO:0000313" key="14">
    <source>
        <dbReference type="Proteomes" id="UP001181693"/>
    </source>
</evidence>
<dbReference type="InterPro" id="IPR001841">
    <property type="entry name" value="Znf_RING"/>
</dbReference>
<dbReference type="PROSITE" id="PS50119">
    <property type="entry name" value="ZF_BBOX"/>
    <property type="match status" value="1"/>
</dbReference>
<dbReference type="Pfam" id="PF00643">
    <property type="entry name" value="zf-B_box"/>
    <property type="match status" value="1"/>
</dbReference>
<dbReference type="InterPro" id="IPR003877">
    <property type="entry name" value="SPRY_dom"/>
</dbReference>
<gene>
    <name evidence="12" type="ORF">GDO54_008106</name>
    <name evidence="13" type="ORF">GDO54_008107</name>
</gene>
<evidence type="ECO:0000256" key="5">
    <source>
        <dbReference type="ARBA" id="ARBA00022859"/>
    </source>
</evidence>
<dbReference type="PRINTS" id="PR01407">
    <property type="entry name" value="BUTYPHLNCDUF"/>
</dbReference>
<keyword evidence="5" id="KW-0391">Immunity</keyword>